<dbReference type="InterPro" id="IPR000073">
    <property type="entry name" value="AB_hydrolase_1"/>
</dbReference>
<evidence type="ECO:0000313" key="4">
    <source>
        <dbReference type="Proteomes" id="UP000037460"/>
    </source>
</evidence>
<keyword evidence="3" id="KW-0378">Hydrolase</keyword>
<comment type="caution">
    <text evidence="3">The sequence shown here is derived from an EMBL/GenBank/DDBJ whole genome shotgun (WGS) entry which is preliminary data.</text>
</comment>
<sequence length="241" mass="26846">MYWRIALAFIGNALFHRLSSFLFDVGLPWYGRVTIYVIVAGGLLLGSIWHWQESILYVPALPNPSNPAFGGTMKRPQDCPEGFKSPTERGLEFEDVQLECSDGVKCHAWFIPAANRELAPTILFSHENAGPMSLRLPLIEVLRHHLRANVLCYDYRGYGNSDQVQIDETGLMRDAHAAWRWLVGESRVDATRIVLFGSSLGGAVTIQLARDLCKSKSQDATLPLPLGVVLMNTFTSIEAML</sequence>
<keyword evidence="1" id="KW-0812">Transmembrane</keyword>
<dbReference type="Pfam" id="PF12697">
    <property type="entry name" value="Abhydrolase_6"/>
    <property type="match status" value="1"/>
</dbReference>
<dbReference type="GO" id="GO:0016020">
    <property type="term" value="C:membrane"/>
    <property type="evidence" value="ECO:0007669"/>
    <property type="project" value="TreeGrafter"/>
</dbReference>
<reference evidence="4" key="1">
    <citation type="journal article" date="2015" name="PLoS Genet.">
        <title>Genome Sequence and Transcriptome Analyses of Chrysochromulina tobin: Metabolic Tools for Enhanced Algal Fitness in the Prominent Order Prymnesiales (Haptophyceae).</title>
        <authorList>
            <person name="Hovde B.T."/>
            <person name="Deodato C.R."/>
            <person name="Hunsperger H.M."/>
            <person name="Ryken S.A."/>
            <person name="Yost W."/>
            <person name="Jha R.K."/>
            <person name="Patterson J."/>
            <person name="Monnat R.J. Jr."/>
            <person name="Barlow S.B."/>
            <person name="Starkenburg S.R."/>
            <person name="Cattolico R.A."/>
        </authorList>
    </citation>
    <scope>NUCLEOTIDE SEQUENCE</scope>
    <source>
        <strain evidence="4">CCMP291</strain>
    </source>
</reference>
<dbReference type="Proteomes" id="UP000037460">
    <property type="component" value="Unassembled WGS sequence"/>
</dbReference>
<feature type="domain" description="AB hydrolase-1" evidence="2">
    <location>
        <begin position="142"/>
        <end position="231"/>
    </location>
</feature>
<organism evidence="3 4">
    <name type="scientific">Chrysochromulina tobinii</name>
    <dbReference type="NCBI Taxonomy" id="1460289"/>
    <lineage>
        <taxon>Eukaryota</taxon>
        <taxon>Haptista</taxon>
        <taxon>Haptophyta</taxon>
        <taxon>Prymnesiophyceae</taxon>
        <taxon>Prymnesiales</taxon>
        <taxon>Chrysochromulinaceae</taxon>
        <taxon>Chrysochromulina</taxon>
    </lineage>
</organism>
<evidence type="ECO:0000256" key="1">
    <source>
        <dbReference type="SAM" id="Phobius"/>
    </source>
</evidence>
<protein>
    <submittedName>
        <fullName evidence="3">Serine protease family s09x</fullName>
    </submittedName>
</protein>
<dbReference type="InterPro" id="IPR029058">
    <property type="entry name" value="AB_hydrolase_fold"/>
</dbReference>
<dbReference type="AlphaFoldDB" id="A0A0M0JYF6"/>
<dbReference type="OrthoDB" id="10249433at2759"/>
<dbReference type="PANTHER" id="PTHR12277:SF81">
    <property type="entry name" value="PROTEIN ABHD13"/>
    <property type="match status" value="1"/>
</dbReference>
<keyword evidence="1" id="KW-0472">Membrane</keyword>
<feature type="transmembrane region" description="Helical" evidence="1">
    <location>
        <begin position="30"/>
        <end position="51"/>
    </location>
</feature>
<name>A0A0M0JYF6_9EUKA</name>
<proteinExistence type="predicted"/>
<dbReference type="GO" id="GO:0006508">
    <property type="term" value="P:proteolysis"/>
    <property type="evidence" value="ECO:0007669"/>
    <property type="project" value="UniProtKB-KW"/>
</dbReference>
<keyword evidence="4" id="KW-1185">Reference proteome</keyword>
<dbReference type="Gene3D" id="3.40.50.1820">
    <property type="entry name" value="alpha/beta hydrolase"/>
    <property type="match status" value="1"/>
</dbReference>
<dbReference type="GO" id="GO:0008474">
    <property type="term" value="F:palmitoyl-(protein) hydrolase activity"/>
    <property type="evidence" value="ECO:0007669"/>
    <property type="project" value="TreeGrafter"/>
</dbReference>
<keyword evidence="3" id="KW-0645">Protease</keyword>
<evidence type="ECO:0000313" key="3">
    <source>
        <dbReference type="EMBL" id="KOO31590.1"/>
    </source>
</evidence>
<dbReference type="SUPFAM" id="SSF53474">
    <property type="entry name" value="alpha/beta-Hydrolases"/>
    <property type="match status" value="1"/>
</dbReference>
<dbReference type="PANTHER" id="PTHR12277">
    <property type="entry name" value="ALPHA/BETA HYDROLASE DOMAIN-CONTAINING PROTEIN"/>
    <property type="match status" value="1"/>
</dbReference>
<evidence type="ECO:0000259" key="2">
    <source>
        <dbReference type="Pfam" id="PF12697"/>
    </source>
</evidence>
<accession>A0A0M0JYF6</accession>
<dbReference type="GO" id="GO:0008233">
    <property type="term" value="F:peptidase activity"/>
    <property type="evidence" value="ECO:0007669"/>
    <property type="project" value="UniProtKB-KW"/>
</dbReference>
<keyword evidence="1" id="KW-1133">Transmembrane helix</keyword>
<gene>
    <name evidence="3" type="ORF">Ctob_004335</name>
</gene>
<dbReference type="EMBL" id="JWZX01001982">
    <property type="protein sequence ID" value="KOO31590.1"/>
    <property type="molecule type" value="Genomic_DNA"/>
</dbReference>